<evidence type="ECO:0000256" key="1">
    <source>
        <dbReference type="ARBA" id="ARBA00023015"/>
    </source>
</evidence>
<dbReference type="Pfam" id="PF08220">
    <property type="entry name" value="HTH_DeoR"/>
    <property type="match status" value="1"/>
</dbReference>
<dbReference type="PANTHER" id="PTHR30363">
    <property type="entry name" value="HTH-TYPE TRANSCRIPTIONAL REGULATOR SRLR-RELATED"/>
    <property type="match status" value="1"/>
</dbReference>
<reference evidence="4 7" key="3">
    <citation type="submission" date="2016-10" db="EMBL/GenBank/DDBJ databases">
        <title>Genome sequence of Nocardia seriolae strain EM150506, isolated from Anguila japonica.</title>
        <authorList>
            <person name="Han H.-J."/>
        </authorList>
    </citation>
    <scope>NUCLEOTIDE SEQUENCE [LARGE SCALE GENOMIC DNA]</scope>
    <source>
        <strain evidence="4 7">EM150506</strain>
    </source>
</reference>
<dbReference type="SUPFAM" id="SSF46785">
    <property type="entry name" value="Winged helix' DNA-binding domain"/>
    <property type="match status" value="1"/>
</dbReference>
<name>A0A0B8N1S8_9NOCA</name>
<keyword evidence="2" id="KW-0804">Transcription</keyword>
<evidence type="ECO:0000259" key="3">
    <source>
        <dbReference type="PROSITE" id="PS51000"/>
    </source>
</evidence>
<protein>
    <submittedName>
        <fullName evidence="5">DeoR family transcriptional regulator</fullName>
    </submittedName>
    <submittedName>
        <fullName evidence="4">Lactose phosphotransferase system repressor</fullName>
    </submittedName>
</protein>
<dbReference type="GO" id="GO:0003700">
    <property type="term" value="F:DNA-binding transcription factor activity"/>
    <property type="evidence" value="ECO:0007669"/>
    <property type="project" value="InterPro"/>
</dbReference>
<dbReference type="SMART" id="SM00420">
    <property type="entry name" value="HTH_DEOR"/>
    <property type="match status" value="1"/>
</dbReference>
<gene>
    <name evidence="4" type="ORF">NS506_04970</name>
    <name evidence="5" type="ORF">NSK11_contig00023-0076</name>
</gene>
<dbReference type="Pfam" id="PF00455">
    <property type="entry name" value="DeoRC"/>
    <property type="match status" value="1"/>
</dbReference>
<organism evidence="5 6">
    <name type="scientific">Nocardia seriolae</name>
    <dbReference type="NCBI Taxonomy" id="37332"/>
    <lineage>
        <taxon>Bacteria</taxon>
        <taxon>Bacillati</taxon>
        <taxon>Actinomycetota</taxon>
        <taxon>Actinomycetes</taxon>
        <taxon>Mycobacteriales</taxon>
        <taxon>Nocardiaceae</taxon>
        <taxon>Nocardia</taxon>
    </lineage>
</organism>
<proteinExistence type="predicted"/>
<dbReference type="InterPro" id="IPR001034">
    <property type="entry name" value="DeoR_HTH"/>
</dbReference>
<dbReference type="GeneID" id="93374656"/>
<evidence type="ECO:0000313" key="5">
    <source>
        <dbReference type="EMBL" id="GAP27827.1"/>
    </source>
</evidence>
<reference evidence="5 6" key="2">
    <citation type="journal article" date="2016" name="Genome Announc.">
        <title>Draft Genome Sequence of Erythromycin- and Oxytetracycline-Sensitive Nocardia seriolae Strain U-1 (NBRC 110359).</title>
        <authorList>
            <person name="Imajoh M."/>
            <person name="Sukeda M."/>
            <person name="Shimizu M."/>
            <person name="Yamane J."/>
            <person name="Ohnishi K."/>
            <person name="Oshima S."/>
        </authorList>
    </citation>
    <scope>NUCLEOTIDE SEQUENCE [LARGE SCALE GENOMIC DNA]</scope>
    <source>
        <strain evidence="5 6">U-1</strain>
    </source>
</reference>
<dbReference type="PRINTS" id="PR00037">
    <property type="entry name" value="HTHLACR"/>
</dbReference>
<accession>A0A0B8N1S8</accession>
<dbReference type="InterPro" id="IPR000485">
    <property type="entry name" value="AsnC-type_HTH_dom"/>
</dbReference>
<sequence>MDAAERLDVTLRLVQGGGRVSVSEVAQRLGVSEMTVRRDLDTLEQRGLVRRVHGGAVATHARTEAGGFADRAGWSAAIKDRLGATVAGLIAPGSRVLLDAGTTTVHVARHLAARGPLSVTALSVQTAVCLADAPDIELLVAGGRSRPGEQSLVGPLALRALESLAFDVFVMSIGGVHAEHGWSEFCLDDAAVKQAGIAQSARVLAVADATKLGVRAFSRVAPLAAAHEFVTDPSAADPAIHPAGPRTLEALYEAGVRVHAS</sequence>
<dbReference type="PRINTS" id="PR00033">
    <property type="entry name" value="HTHASNC"/>
</dbReference>
<keyword evidence="1" id="KW-0805">Transcription regulation</keyword>
<dbReference type="OrthoDB" id="7688673at2"/>
<dbReference type="Proteomes" id="UP000037179">
    <property type="component" value="Unassembled WGS sequence"/>
</dbReference>
<dbReference type="SUPFAM" id="SSF100950">
    <property type="entry name" value="NagB/RpiA/CoA transferase-like"/>
    <property type="match status" value="1"/>
</dbReference>
<dbReference type="InterPro" id="IPR036390">
    <property type="entry name" value="WH_DNA-bd_sf"/>
</dbReference>
<evidence type="ECO:0000313" key="4">
    <source>
        <dbReference type="EMBL" id="APA99016.1"/>
    </source>
</evidence>
<feature type="domain" description="HTH deoR-type" evidence="3">
    <location>
        <begin position="3"/>
        <end position="58"/>
    </location>
</feature>
<dbReference type="RefSeq" id="WP_033086672.1">
    <property type="nucleotide sequence ID" value="NZ_AP017900.1"/>
</dbReference>
<dbReference type="PROSITE" id="PS51000">
    <property type="entry name" value="HTH_DEOR_2"/>
    <property type="match status" value="1"/>
</dbReference>
<dbReference type="Gene3D" id="1.10.10.10">
    <property type="entry name" value="Winged helix-like DNA-binding domain superfamily/Winged helix DNA-binding domain"/>
    <property type="match status" value="1"/>
</dbReference>
<dbReference type="AlphaFoldDB" id="A0A0B8N1S8"/>
<dbReference type="InterPro" id="IPR050313">
    <property type="entry name" value="Carb_Metab_HTH_regulators"/>
</dbReference>
<dbReference type="Proteomes" id="UP000180166">
    <property type="component" value="Chromosome"/>
</dbReference>
<evidence type="ECO:0000313" key="6">
    <source>
        <dbReference type="Proteomes" id="UP000037179"/>
    </source>
</evidence>
<dbReference type="InterPro" id="IPR037171">
    <property type="entry name" value="NagB/RpiA_transferase-like"/>
</dbReference>
<dbReference type="GO" id="GO:0043565">
    <property type="term" value="F:sequence-specific DNA binding"/>
    <property type="evidence" value="ECO:0007669"/>
    <property type="project" value="InterPro"/>
</dbReference>
<dbReference type="KEGG" id="nsr:NS506_04970"/>
<dbReference type="SMART" id="SM01134">
    <property type="entry name" value="DeoRC"/>
    <property type="match status" value="1"/>
</dbReference>
<dbReference type="InterPro" id="IPR036388">
    <property type="entry name" value="WH-like_DNA-bd_sf"/>
</dbReference>
<dbReference type="InterPro" id="IPR014036">
    <property type="entry name" value="DeoR-like_C"/>
</dbReference>
<reference evidence="6" key="1">
    <citation type="submission" date="2015-07" db="EMBL/GenBank/DDBJ databases">
        <title>Nocardia seriolae U-1 whole genome shotgun sequence.</title>
        <authorList>
            <person name="Imajoh M."/>
            <person name="Fukumoto Y."/>
            <person name="Sukeda M."/>
            <person name="Yamane J."/>
            <person name="Yamasaki K."/>
            <person name="Shimizu M."/>
            <person name="Ohnishi K."/>
            <person name="Oshima S."/>
        </authorList>
    </citation>
    <scope>NUCLEOTIDE SEQUENCE [LARGE SCALE GENOMIC DNA]</scope>
    <source>
        <strain evidence="6">U-1</strain>
    </source>
</reference>
<dbReference type="PANTHER" id="PTHR30363:SF44">
    <property type="entry name" value="AGA OPERON TRANSCRIPTIONAL REPRESSOR-RELATED"/>
    <property type="match status" value="1"/>
</dbReference>
<evidence type="ECO:0000256" key="2">
    <source>
        <dbReference type="ARBA" id="ARBA00023163"/>
    </source>
</evidence>
<evidence type="ECO:0000313" key="7">
    <source>
        <dbReference type="Proteomes" id="UP000180166"/>
    </source>
</evidence>
<dbReference type="EMBL" id="BBYQ01000023">
    <property type="protein sequence ID" value="GAP27827.1"/>
    <property type="molecule type" value="Genomic_DNA"/>
</dbReference>
<keyword evidence="6" id="KW-1185">Reference proteome</keyword>
<dbReference type="EMBL" id="CP017839">
    <property type="protein sequence ID" value="APA99016.1"/>
    <property type="molecule type" value="Genomic_DNA"/>
</dbReference>